<reference evidence="3 4" key="1">
    <citation type="submission" date="2016-10" db="EMBL/GenBank/DDBJ databases">
        <title>Draft genome sequences of four alkaliphilic bacteria belonging to the Anaerobacillus genus.</title>
        <authorList>
            <person name="Bassil N.M."/>
            <person name="Lloyd J.R."/>
        </authorList>
    </citation>
    <scope>NUCLEOTIDE SEQUENCE [LARGE SCALE GENOMIC DNA]</scope>
    <source>
        <strain evidence="3 4">DSM 22531</strain>
    </source>
</reference>
<keyword evidence="2" id="KW-0802">TPR repeat</keyword>
<dbReference type="SUPFAM" id="SSF48452">
    <property type="entry name" value="TPR-like"/>
    <property type="match status" value="2"/>
</dbReference>
<dbReference type="PANTHER" id="PTHR45586:SF1">
    <property type="entry name" value="LIPOPOLYSACCHARIDE ASSEMBLY PROTEIN B"/>
    <property type="match status" value="1"/>
</dbReference>
<name>A0A1S2MEG1_9BACI</name>
<dbReference type="Gene3D" id="1.25.40.10">
    <property type="entry name" value="Tetratricopeptide repeat domain"/>
    <property type="match status" value="2"/>
</dbReference>
<dbReference type="EMBL" id="MLQS01000001">
    <property type="protein sequence ID" value="OIJ22247.1"/>
    <property type="molecule type" value="Genomic_DNA"/>
</dbReference>
<proteinExistence type="predicted"/>
<keyword evidence="1" id="KW-0677">Repeat</keyword>
<gene>
    <name evidence="3" type="ORF">BKP45_06275</name>
</gene>
<evidence type="ECO:0000256" key="2">
    <source>
        <dbReference type="ARBA" id="ARBA00022803"/>
    </source>
</evidence>
<dbReference type="InterPro" id="IPR011990">
    <property type="entry name" value="TPR-like_helical_dom_sf"/>
</dbReference>
<sequence>MKKNHVKKKKNKTSSIANTLERLNQFQTKQPQKFKQVFDFYQKGQNELNQGLVYQAKDSFEAALRIYREYIPAQNYLAVIHGLLANYLEALKIVKQVIKLDDKNVFAYIQGAIFLYRLERQKEAEAYSQKALSSFYEREGHDSYTDYDLLQKLVEMLSVLREDATLSKLYHERKSQLSPMSLYRSALSLSNEGQYDEARVAFQTIYDHTPIKEQVRLLDRSLKLFVEVGIPVPLLFAEEEEGFKLTMAVASLFDGEENKKQASFNYIKNNESIETKKLIKRLLKTNKLEDWVKKSLLSILADFGEAMEPVTVLLDGEIQLISLQPVELTLNENLGEVFMKGKVKASEGSYLEAIDLFTKVKSEAPTYLPVYLQLANTHLQMKEFEKAKTALDEANNIAPLASVFLGYSKYYFDIGDMTSAMEHVNQFDTRELENKEDIFEAVLLKIKITAELTDKTKALDVLKEEKEKFELVLDGWKEFEIELNNLIPKEKPKVEAVEPVNSRQVAVTEPLDLLEIFERYTKDKLISIVKFYKIRGYSKLNKKDLISLIIKEVYENKLWKTSLTQNELSLYNSLAEKGTSLSEEEVVKYSATDANLFFNELKGNTDFSEMKSDHGSLLLKGALIATLNDEKEWQLQIVK</sequence>
<protein>
    <recommendedName>
        <fullName evidence="5">Rho termination factor N-terminal domain-containing protein</fullName>
    </recommendedName>
</protein>
<dbReference type="SMART" id="SM00028">
    <property type="entry name" value="TPR"/>
    <property type="match status" value="5"/>
</dbReference>
<organism evidence="3 4">
    <name type="scientific">Anaerobacillus alkalidiazotrophicus</name>
    <dbReference type="NCBI Taxonomy" id="472963"/>
    <lineage>
        <taxon>Bacteria</taxon>
        <taxon>Bacillati</taxon>
        <taxon>Bacillota</taxon>
        <taxon>Bacilli</taxon>
        <taxon>Bacillales</taxon>
        <taxon>Bacillaceae</taxon>
        <taxon>Anaerobacillus</taxon>
    </lineage>
</organism>
<evidence type="ECO:0000313" key="4">
    <source>
        <dbReference type="Proteomes" id="UP000180057"/>
    </source>
</evidence>
<dbReference type="InterPro" id="IPR019734">
    <property type="entry name" value="TPR_rpt"/>
</dbReference>
<evidence type="ECO:0008006" key="5">
    <source>
        <dbReference type="Google" id="ProtNLM"/>
    </source>
</evidence>
<dbReference type="OrthoDB" id="2953887at2"/>
<dbReference type="InterPro" id="IPR051012">
    <property type="entry name" value="CellSynth/LPSAsmb/PSIAsmb"/>
</dbReference>
<accession>A0A1S2MEG1</accession>
<keyword evidence="4" id="KW-1185">Reference proteome</keyword>
<dbReference type="Pfam" id="PF14559">
    <property type="entry name" value="TPR_19"/>
    <property type="match status" value="1"/>
</dbReference>
<dbReference type="RefSeq" id="WP_071388805.1">
    <property type="nucleotide sequence ID" value="NZ_MLQS01000001.1"/>
</dbReference>
<comment type="caution">
    <text evidence="3">The sequence shown here is derived from an EMBL/GenBank/DDBJ whole genome shotgun (WGS) entry which is preliminary data.</text>
</comment>
<dbReference type="Proteomes" id="UP000180057">
    <property type="component" value="Unassembled WGS sequence"/>
</dbReference>
<dbReference type="AlphaFoldDB" id="A0A1S2MEG1"/>
<evidence type="ECO:0000256" key="1">
    <source>
        <dbReference type="ARBA" id="ARBA00022737"/>
    </source>
</evidence>
<evidence type="ECO:0000313" key="3">
    <source>
        <dbReference type="EMBL" id="OIJ22247.1"/>
    </source>
</evidence>
<dbReference type="PANTHER" id="PTHR45586">
    <property type="entry name" value="TPR REPEAT-CONTAINING PROTEIN PA4667"/>
    <property type="match status" value="1"/>
</dbReference>